<gene>
    <name evidence="2" type="ORF">SAMN05216290_1848</name>
</gene>
<evidence type="ECO:0000313" key="3">
    <source>
        <dbReference type="Proteomes" id="UP000199437"/>
    </source>
</evidence>
<keyword evidence="3" id="KW-1185">Reference proteome</keyword>
<feature type="chain" id="PRO_5011577428" description="DUF5683 domain-containing protein" evidence="1">
    <location>
        <begin position="22"/>
        <end position="164"/>
    </location>
</feature>
<dbReference type="GeneID" id="99986567"/>
<dbReference type="Proteomes" id="UP000199437">
    <property type="component" value="Unassembled WGS sequence"/>
</dbReference>
<organism evidence="2 3">
    <name type="scientific">Roseivirga pacifica</name>
    <dbReference type="NCBI Taxonomy" id="1267423"/>
    <lineage>
        <taxon>Bacteria</taxon>
        <taxon>Pseudomonadati</taxon>
        <taxon>Bacteroidota</taxon>
        <taxon>Cytophagia</taxon>
        <taxon>Cytophagales</taxon>
        <taxon>Roseivirgaceae</taxon>
        <taxon>Roseivirga</taxon>
    </lineage>
</organism>
<accession>A0A1I0PYW8</accession>
<dbReference type="OrthoDB" id="1122180at2"/>
<keyword evidence="1" id="KW-0732">Signal</keyword>
<dbReference type="EMBL" id="FOIR01000002">
    <property type="protein sequence ID" value="SEW19774.1"/>
    <property type="molecule type" value="Genomic_DNA"/>
</dbReference>
<evidence type="ECO:0000313" key="2">
    <source>
        <dbReference type="EMBL" id="SEW19774.1"/>
    </source>
</evidence>
<proteinExistence type="predicted"/>
<sequence length="164" mass="18328">MKYRLLLCALFIFSSISLSHAQTDMETIEIIQISKFKTAFNKCGINLYNDQLYELLKDHPTAGKPMKNAFLNSATADVFKAAGSILIFWPITQEFAENVNDPDWYLAGIGAGAYVLSFVFQQRYKNRAINAVNLYNDSITKTGSNPVALNFEFYGAGAGLRLTF</sequence>
<feature type="signal peptide" evidence="1">
    <location>
        <begin position="1"/>
        <end position="21"/>
    </location>
</feature>
<dbReference type="RefSeq" id="WP_090258301.1">
    <property type="nucleotide sequence ID" value="NZ_FOIR01000002.1"/>
</dbReference>
<protein>
    <recommendedName>
        <fullName evidence="4">DUF5683 domain-containing protein</fullName>
    </recommendedName>
</protein>
<dbReference type="AlphaFoldDB" id="A0A1I0PYW8"/>
<reference evidence="3" key="1">
    <citation type="submission" date="2016-10" db="EMBL/GenBank/DDBJ databases">
        <authorList>
            <person name="Varghese N."/>
            <person name="Submissions S."/>
        </authorList>
    </citation>
    <scope>NUCLEOTIDE SEQUENCE [LARGE SCALE GENOMIC DNA]</scope>
    <source>
        <strain evidence="3">CGMCC 1.12402</strain>
    </source>
</reference>
<evidence type="ECO:0000256" key="1">
    <source>
        <dbReference type="SAM" id="SignalP"/>
    </source>
</evidence>
<name>A0A1I0PYW8_9BACT</name>
<evidence type="ECO:0008006" key="4">
    <source>
        <dbReference type="Google" id="ProtNLM"/>
    </source>
</evidence>